<evidence type="ECO:0008006" key="3">
    <source>
        <dbReference type="Google" id="ProtNLM"/>
    </source>
</evidence>
<dbReference type="AlphaFoldDB" id="A0AA36G564"/>
<name>A0AA36G564_9BILA</name>
<comment type="caution">
    <text evidence="1">The sequence shown here is derived from an EMBL/GenBank/DDBJ whole genome shotgun (WGS) entry which is preliminary data.</text>
</comment>
<evidence type="ECO:0000313" key="2">
    <source>
        <dbReference type="Proteomes" id="UP001177023"/>
    </source>
</evidence>
<feature type="non-terminal residue" evidence="1">
    <location>
        <position position="1"/>
    </location>
</feature>
<organism evidence="1 2">
    <name type="scientific">Mesorhabditis spiculigera</name>
    <dbReference type="NCBI Taxonomy" id="96644"/>
    <lineage>
        <taxon>Eukaryota</taxon>
        <taxon>Metazoa</taxon>
        <taxon>Ecdysozoa</taxon>
        <taxon>Nematoda</taxon>
        <taxon>Chromadorea</taxon>
        <taxon>Rhabditida</taxon>
        <taxon>Rhabditina</taxon>
        <taxon>Rhabditomorpha</taxon>
        <taxon>Rhabditoidea</taxon>
        <taxon>Rhabditidae</taxon>
        <taxon>Mesorhabditinae</taxon>
        <taxon>Mesorhabditis</taxon>
    </lineage>
</organism>
<gene>
    <name evidence="1" type="ORF">MSPICULIGERA_LOCUS17814</name>
</gene>
<proteinExistence type="predicted"/>
<dbReference type="EMBL" id="CATQJA010002657">
    <property type="protein sequence ID" value="CAJ0579602.1"/>
    <property type="molecule type" value="Genomic_DNA"/>
</dbReference>
<evidence type="ECO:0000313" key="1">
    <source>
        <dbReference type="EMBL" id="CAJ0579602.1"/>
    </source>
</evidence>
<protein>
    <recommendedName>
        <fullName evidence="3">F-box domain-containing protein</fullName>
    </recommendedName>
</protein>
<keyword evidence="2" id="KW-1185">Reference proteome</keyword>
<accession>A0AA36G564</accession>
<reference evidence="1" key="1">
    <citation type="submission" date="2023-06" db="EMBL/GenBank/DDBJ databases">
        <authorList>
            <person name="Delattre M."/>
        </authorList>
    </citation>
    <scope>NUCLEOTIDE SEQUENCE</scope>
    <source>
        <strain evidence="1">AF72</strain>
    </source>
</reference>
<sequence length="100" mass="11537">MPGPFCFTALSYSQLELVVGYLQPDERIKLLKTSKDNRTLVRDKGLIPNRIKEWRLVAGNCSQKRRDGELRVFSREIRMTIVPEESPGVHLTRGEVLVRK</sequence>
<dbReference type="Proteomes" id="UP001177023">
    <property type="component" value="Unassembled WGS sequence"/>
</dbReference>